<reference evidence="1 2" key="1">
    <citation type="submission" date="2024-09" db="EMBL/GenBank/DDBJ databases">
        <authorList>
            <person name="Lee S.D."/>
        </authorList>
    </citation>
    <scope>NUCLEOTIDE SEQUENCE [LARGE SCALE GENOMIC DNA]</scope>
    <source>
        <strain evidence="1 2">N8-3</strain>
    </source>
</reference>
<comment type="caution">
    <text evidence="1">The sequence shown here is derived from an EMBL/GenBank/DDBJ whole genome shotgun (WGS) entry which is preliminary data.</text>
</comment>
<proteinExistence type="predicted"/>
<accession>A0ABV6W462</accession>
<dbReference type="RefSeq" id="WP_380542681.1">
    <property type="nucleotide sequence ID" value="NZ_JBHFAB010000030.1"/>
</dbReference>
<evidence type="ECO:0000313" key="2">
    <source>
        <dbReference type="Proteomes" id="UP001592531"/>
    </source>
</evidence>
<gene>
    <name evidence="1" type="ORF">ACEZDE_29635</name>
</gene>
<organism evidence="1 2">
    <name type="scientific">Streptacidiphilus cavernicola</name>
    <dbReference type="NCBI Taxonomy" id="3342716"/>
    <lineage>
        <taxon>Bacteria</taxon>
        <taxon>Bacillati</taxon>
        <taxon>Actinomycetota</taxon>
        <taxon>Actinomycetes</taxon>
        <taxon>Kitasatosporales</taxon>
        <taxon>Streptomycetaceae</taxon>
        <taxon>Streptacidiphilus</taxon>
    </lineage>
</organism>
<dbReference type="EMBL" id="JBHFAB010000030">
    <property type="protein sequence ID" value="MFC1420775.1"/>
    <property type="molecule type" value="Genomic_DNA"/>
</dbReference>
<keyword evidence="2" id="KW-1185">Reference proteome</keyword>
<protein>
    <submittedName>
        <fullName evidence="1">Uncharacterized protein</fullName>
    </submittedName>
</protein>
<evidence type="ECO:0000313" key="1">
    <source>
        <dbReference type="EMBL" id="MFC1420775.1"/>
    </source>
</evidence>
<dbReference type="Proteomes" id="UP001592531">
    <property type="component" value="Unassembled WGS sequence"/>
</dbReference>
<name>A0ABV6W462_9ACTN</name>
<sequence>MPERIYLNRVPGEERIHVEITATETPALLEDLALLQGPVSPAMNVLVCLLDHAEGVFADAIARGEERQS</sequence>